<dbReference type="InterPro" id="IPR037667">
    <property type="entry name" value="FMC1_homologue"/>
</dbReference>
<dbReference type="eggNOG" id="ENOG502S7NP">
    <property type="taxonomic scope" value="Eukaryota"/>
</dbReference>
<dbReference type="CDD" id="cd20271">
    <property type="entry name" value="Complex1_LYR_FMC1"/>
    <property type="match status" value="1"/>
</dbReference>
<dbReference type="STRING" id="126957.T1IUZ4"/>
<proteinExistence type="inferred from homology"/>
<dbReference type="OMA" id="QYKYLME"/>
<dbReference type="GO" id="GO:0005739">
    <property type="term" value="C:mitochondrion"/>
    <property type="evidence" value="ECO:0007669"/>
    <property type="project" value="TreeGrafter"/>
</dbReference>
<dbReference type="PANTHER" id="PTHR31716">
    <property type="entry name" value="PROTEIN FMC1 HOMOLOG"/>
    <property type="match status" value="1"/>
</dbReference>
<dbReference type="AlphaFoldDB" id="T1IUZ4"/>
<accession>T1IUZ4</accession>
<evidence type="ECO:0000256" key="1">
    <source>
        <dbReference type="ARBA" id="ARBA00009058"/>
    </source>
</evidence>
<dbReference type="HOGENOM" id="CLU_159000_0_0_1"/>
<sequence length="112" mass="13267">MAPNSVLSTLRQIIRELRHSCRKNENVRDLEMYKYTLEQFRKYQVTDKKLCKSQEEMKYLAETYLIYLQSVKEYGEIYDKYHGRGERSTAEAAALVGLNLPKTYQDAENNVF</sequence>
<dbReference type="Proteomes" id="UP000014500">
    <property type="component" value="Unassembled WGS sequence"/>
</dbReference>
<dbReference type="PhylomeDB" id="T1IUZ4"/>
<organism evidence="3 4">
    <name type="scientific">Strigamia maritima</name>
    <name type="common">European centipede</name>
    <name type="synonym">Geophilus maritimus</name>
    <dbReference type="NCBI Taxonomy" id="126957"/>
    <lineage>
        <taxon>Eukaryota</taxon>
        <taxon>Metazoa</taxon>
        <taxon>Ecdysozoa</taxon>
        <taxon>Arthropoda</taxon>
        <taxon>Myriapoda</taxon>
        <taxon>Chilopoda</taxon>
        <taxon>Pleurostigmophora</taxon>
        <taxon>Geophilomorpha</taxon>
        <taxon>Linotaeniidae</taxon>
        <taxon>Strigamia</taxon>
    </lineage>
</organism>
<dbReference type="EMBL" id="JH431567">
    <property type="status" value="NOT_ANNOTATED_CDS"/>
    <property type="molecule type" value="Genomic_DNA"/>
</dbReference>
<protein>
    <recommendedName>
        <fullName evidence="2">Protein FMC1 homolog</fullName>
    </recommendedName>
</protein>
<evidence type="ECO:0000256" key="2">
    <source>
        <dbReference type="ARBA" id="ARBA00013846"/>
    </source>
</evidence>
<keyword evidence="4" id="KW-1185">Reference proteome</keyword>
<dbReference type="PANTHER" id="PTHR31716:SF1">
    <property type="entry name" value="PROTEIN FMC1 HOMOLOG"/>
    <property type="match status" value="1"/>
</dbReference>
<evidence type="ECO:0000313" key="3">
    <source>
        <dbReference type="EnsemblMetazoa" id="SMAR004980-PA"/>
    </source>
</evidence>
<name>T1IUZ4_STRMM</name>
<reference evidence="3" key="2">
    <citation type="submission" date="2015-02" db="UniProtKB">
        <authorList>
            <consortium name="EnsemblMetazoa"/>
        </authorList>
    </citation>
    <scope>IDENTIFICATION</scope>
</reference>
<evidence type="ECO:0000313" key="4">
    <source>
        <dbReference type="Proteomes" id="UP000014500"/>
    </source>
</evidence>
<reference evidence="4" key="1">
    <citation type="submission" date="2011-05" db="EMBL/GenBank/DDBJ databases">
        <authorList>
            <person name="Richards S.R."/>
            <person name="Qu J."/>
            <person name="Jiang H."/>
            <person name="Jhangiani S.N."/>
            <person name="Agravi P."/>
            <person name="Goodspeed R."/>
            <person name="Gross S."/>
            <person name="Mandapat C."/>
            <person name="Jackson L."/>
            <person name="Mathew T."/>
            <person name="Pu L."/>
            <person name="Thornton R."/>
            <person name="Saada N."/>
            <person name="Wilczek-Boney K.B."/>
            <person name="Lee S."/>
            <person name="Kovar C."/>
            <person name="Wu Y."/>
            <person name="Scherer S.E."/>
            <person name="Worley K.C."/>
            <person name="Muzny D.M."/>
            <person name="Gibbs R."/>
        </authorList>
    </citation>
    <scope>NUCLEOTIDE SEQUENCE</scope>
    <source>
        <strain evidence="4">Brora</strain>
    </source>
</reference>
<comment type="similarity">
    <text evidence="1">Belongs to the FMC1 family.</text>
</comment>
<dbReference type="EnsemblMetazoa" id="SMAR004980-RA">
    <property type="protein sequence ID" value="SMAR004980-PA"/>
    <property type="gene ID" value="SMAR004980"/>
</dbReference>